<protein>
    <submittedName>
        <fullName evidence="9">Phosphatase PAP2 family protein</fullName>
    </submittedName>
</protein>
<dbReference type="SUPFAM" id="SSF48317">
    <property type="entry name" value="Acid phosphatase/Vanadium-dependent haloperoxidase"/>
    <property type="match status" value="1"/>
</dbReference>
<comment type="caution">
    <text evidence="9">The sequence shown here is derived from an EMBL/GenBank/DDBJ whole genome shotgun (WGS) entry which is preliminary data.</text>
</comment>
<organism evidence="9 10">
    <name type="scientific">Thomasclavelia spiroformis</name>
    <dbReference type="NCBI Taxonomy" id="29348"/>
    <lineage>
        <taxon>Bacteria</taxon>
        <taxon>Bacillati</taxon>
        <taxon>Bacillota</taxon>
        <taxon>Erysipelotrichia</taxon>
        <taxon>Erysipelotrichales</taxon>
        <taxon>Coprobacillaceae</taxon>
        <taxon>Thomasclavelia</taxon>
    </lineage>
</organism>
<dbReference type="EMBL" id="JAGZCC010000079">
    <property type="protein sequence ID" value="MBS5589082.1"/>
    <property type="molecule type" value="Genomic_DNA"/>
</dbReference>
<comment type="subcellular location">
    <subcellularLocation>
        <location evidence="1">Cell membrane</location>
        <topology evidence="1">Multi-pass membrane protein</topology>
    </subcellularLocation>
</comment>
<dbReference type="Proteomes" id="UP000751224">
    <property type="component" value="Unassembled WGS sequence"/>
</dbReference>
<dbReference type="GO" id="GO:0016787">
    <property type="term" value="F:hydrolase activity"/>
    <property type="evidence" value="ECO:0007669"/>
    <property type="project" value="UniProtKB-KW"/>
</dbReference>
<evidence type="ECO:0000256" key="3">
    <source>
        <dbReference type="ARBA" id="ARBA00022692"/>
    </source>
</evidence>
<dbReference type="PANTHER" id="PTHR14969:SF62">
    <property type="entry name" value="DECAPRENYLPHOSPHORYL-5-PHOSPHORIBOSE PHOSPHATASE RV3807C-RELATED"/>
    <property type="match status" value="1"/>
</dbReference>
<dbReference type="AlphaFoldDB" id="A0A943ER43"/>
<evidence type="ECO:0000259" key="8">
    <source>
        <dbReference type="SMART" id="SM00014"/>
    </source>
</evidence>
<accession>A0A943ER43</accession>
<evidence type="ECO:0000256" key="1">
    <source>
        <dbReference type="ARBA" id="ARBA00004651"/>
    </source>
</evidence>
<dbReference type="Gene3D" id="1.20.144.10">
    <property type="entry name" value="Phosphatidic acid phosphatase type 2/haloperoxidase"/>
    <property type="match status" value="1"/>
</dbReference>
<dbReference type="PANTHER" id="PTHR14969">
    <property type="entry name" value="SPHINGOSINE-1-PHOSPHATE PHOSPHOHYDROLASE"/>
    <property type="match status" value="1"/>
</dbReference>
<evidence type="ECO:0000256" key="6">
    <source>
        <dbReference type="ARBA" id="ARBA00023136"/>
    </source>
</evidence>
<keyword evidence="6 7" id="KW-0472">Membrane</keyword>
<feature type="transmembrane region" description="Helical" evidence="7">
    <location>
        <begin position="32"/>
        <end position="54"/>
    </location>
</feature>
<dbReference type="GO" id="GO:0005886">
    <property type="term" value="C:plasma membrane"/>
    <property type="evidence" value="ECO:0007669"/>
    <property type="project" value="UniProtKB-SubCell"/>
</dbReference>
<keyword evidence="2" id="KW-1003">Cell membrane</keyword>
<evidence type="ECO:0000256" key="7">
    <source>
        <dbReference type="SAM" id="Phobius"/>
    </source>
</evidence>
<dbReference type="Pfam" id="PF01569">
    <property type="entry name" value="PAP2"/>
    <property type="match status" value="1"/>
</dbReference>
<evidence type="ECO:0000256" key="5">
    <source>
        <dbReference type="ARBA" id="ARBA00022989"/>
    </source>
</evidence>
<gene>
    <name evidence="9" type="ORF">KHX14_09825</name>
</gene>
<feature type="transmembrane region" description="Helical" evidence="7">
    <location>
        <begin position="118"/>
        <end position="144"/>
    </location>
</feature>
<dbReference type="InterPro" id="IPR000326">
    <property type="entry name" value="PAP2/HPO"/>
</dbReference>
<evidence type="ECO:0000313" key="10">
    <source>
        <dbReference type="Proteomes" id="UP000751224"/>
    </source>
</evidence>
<feature type="transmembrane region" description="Helical" evidence="7">
    <location>
        <begin position="150"/>
        <end position="173"/>
    </location>
</feature>
<evidence type="ECO:0000313" key="9">
    <source>
        <dbReference type="EMBL" id="MBS5589082.1"/>
    </source>
</evidence>
<proteinExistence type="predicted"/>
<sequence>MKMNLRKKIKAVDIKCSYIFPKYYHHKLFSNFMKIITGIGDFGMIWLVLILSLSLHTKTQLLSQKMLTALLLATIIGQVTIKSLVKRKRPCHTFHDVDMLVAIPSDYSFPSGHTTSSFACATVICFFYPKVGIFYILFSFIMAFSRLYLFVHYLSDIIFGMILGIGVGIITMML</sequence>
<keyword evidence="3 7" id="KW-0812">Transmembrane</keyword>
<feature type="domain" description="Phosphatidic acid phosphatase type 2/haloperoxidase" evidence="8">
    <location>
        <begin position="65"/>
        <end position="172"/>
    </location>
</feature>
<keyword evidence="5 7" id="KW-1133">Transmembrane helix</keyword>
<evidence type="ECO:0000256" key="4">
    <source>
        <dbReference type="ARBA" id="ARBA00022801"/>
    </source>
</evidence>
<feature type="transmembrane region" description="Helical" evidence="7">
    <location>
        <begin position="66"/>
        <end position="85"/>
    </location>
</feature>
<dbReference type="InterPro" id="IPR036938">
    <property type="entry name" value="PAP2/HPO_sf"/>
</dbReference>
<keyword evidence="4" id="KW-0378">Hydrolase</keyword>
<dbReference type="SMART" id="SM00014">
    <property type="entry name" value="acidPPc"/>
    <property type="match status" value="1"/>
</dbReference>
<evidence type="ECO:0000256" key="2">
    <source>
        <dbReference type="ARBA" id="ARBA00022475"/>
    </source>
</evidence>
<name>A0A943ER43_9FIRM</name>
<reference evidence="9" key="1">
    <citation type="submission" date="2021-02" db="EMBL/GenBank/DDBJ databases">
        <title>Infant gut strain persistence is associated with maternal origin, phylogeny, and functional potential including surface adhesion and iron acquisition.</title>
        <authorList>
            <person name="Lou Y.C."/>
        </authorList>
    </citation>
    <scope>NUCLEOTIDE SEQUENCE</scope>
    <source>
        <strain evidence="9">L3_108_000G1_dasL3_108_000G1_metabat.metabat.11</strain>
    </source>
</reference>